<evidence type="ECO:0000313" key="1">
    <source>
        <dbReference type="EMBL" id="WQZ01191.1"/>
    </source>
</evidence>
<accession>A0ABZ0ZZF3</accession>
<keyword evidence="2" id="KW-1185">Reference proteome</keyword>
<protein>
    <submittedName>
        <fullName evidence="1">Tail spike protein</fullName>
    </submittedName>
</protein>
<evidence type="ECO:0000313" key="2">
    <source>
        <dbReference type="Proteomes" id="UP001326433"/>
    </source>
</evidence>
<proteinExistence type="predicted"/>
<gene>
    <name evidence="1" type="ORF">CPT_Premi_051</name>
</gene>
<dbReference type="EMBL" id="OR798392">
    <property type="protein sequence ID" value="WQZ01191.1"/>
    <property type="molecule type" value="Genomic_DNA"/>
</dbReference>
<dbReference type="Proteomes" id="UP001326433">
    <property type="component" value="Segment"/>
</dbReference>
<name>A0ABZ0ZZF3_9CAUD</name>
<organism evidence="1 2">
    <name type="scientific">Proteus phage Premi</name>
    <dbReference type="NCBI Taxonomy" id="3097470"/>
    <lineage>
        <taxon>Viruses</taxon>
        <taxon>Duplodnaviria</taxon>
        <taxon>Heunggongvirae</taxon>
        <taxon>Uroviricota</taxon>
        <taxon>Caudoviricetes</taxon>
        <taxon>Autographivirales</taxon>
        <taxon>Autosignataviridae</taxon>
        <taxon>Molineuxvirinae</taxon>
        <taxon>Acadevirus</taxon>
        <taxon>Acadevirus premi</taxon>
    </lineage>
</organism>
<reference evidence="1 2" key="1">
    <citation type="submission" date="2024-01" db="EMBL/GenBank/DDBJ databases">
        <title>The Complete Genome Sequence of Proteus phage Premi.</title>
        <authorList>
            <person name="Valencia Toxqui G."/>
        </authorList>
    </citation>
    <scope>NUCLEOTIDE SEQUENCE [LARGE SCALE GENOMIC DNA]</scope>
</reference>
<sequence>MATKVGRTVLHDSIPTIQSFKDGGVVRASTDIFMTDEGGMFLYLGDIPFEVLPNTKLGKSDIKTDDNLAGKWLRIGDASGDPLRVYGYYTAGSVVGASNELVKHNGKYYKTLSTRFPVTDLSDFDNKNKWLNMGYLKGNSLTDAINFSASGTYLTDSEFRELVACSNYLEKDIINSAQLDATIEGGTNIDINYGFLWNNARIDASGFTGILNFIRKEENIIVHEADSAVVKKIKSGTFKGDQVTGLRGDSTLNDSFLIIETKTPYYYYRGNTINRTEYNYMVREGYLEAPTKYPLNVQDIVRVRQFKASNRIIPVGNFEFYIGDTERWETLQVSNSKVLFKNVVFTMENHTYKVKNPTLFTVFESDHFYGDNVTCQYATYFNSGSGAGYTYNFVLSNSFDVHCYRFRGVGDGWGSTGGNHCCRVVYEKSQLSRIDFHNPVYDYMKVIDCDVGNWGILGTFIGDLHVIRTSFMCEANQWLNNTGIIRTRGDTGGWADGDLIMKDVTVRSGDLYTVPLLQGLSGAEGGIPPTSVLKKTFFNKIEIDGLHLEGYKFYLQPIITTGRGLKMPHTITYKEVNGDVDTIGFELDLSNYDPNFPINYREFNLSVNFDNCNFSHVTLVDHSNRFYTKMNATGVSSVKNMARARTKMEIPFRGEANLFGCNIGHFDFYYGKFPTNRLKLNVHGGSLLHESKSENPNNILNGFRSNLIFLSFFGTSIASHRTDAMKDLVACSFKDCTFSVYNEDNDTFTDYRPVVLEFSGGTASVQSNLVNYSTDYVLTTGYDAKSTTQKLLVRLPPEGQKATYATNSGNIVLENNRGNFTATGDARRVEIPSLN</sequence>